<feature type="compositionally biased region" description="Low complexity" evidence="4">
    <location>
        <begin position="188"/>
        <end position="202"/>
    </location>
</feature>
<keyword evidence="2" id="KW-0833">Ubl conjugation pathway</keyword>
<dbReference type="GO" id="GO:0016740">
    <property type="term" value="F:transferase activity"/>
    <property type="evidence" value="ECO:0007669"/>
    <property type="project" value="UniProtKB-KW"/>
</dbReference>
<dbReference type="Pfam" id="PF00179">
    <property type="entry name" value="UQ_con"/>
    <property type="match status" value="1"/>
</dbReference>
<proteinExistence type="predicted"/>
<dbReference type="PROSITE" id="PS50127">
    <property type="entry name" value="UBC_2"/>
    <property type="match status" value="1"/>
</dbReference>
<dbReference type="CDD" id="cd23804">
    <property type="entry name" value="UBCc_UBE2S"/>
    <property type="match status" value="1"/>
</dbReference>
<evidence type="ECO:0000313" key="6">
    <source>
        <dbReference type="EMBL" id="KMM68010.1"/>
    </source>
</evidence>
<evidence type="ECO:0000256" key="1">
    <source>
        <dbReference type="ARBA" id="ARBA00022679"/>
    </source>
</evidence>
<reference evidence="7" key="2">
    <citation type="journal article" date="2009" name="Genome Res.">
        <title>Comparative genomic analyses of the human fungal pathogens Coccidioides and their relatives.</title>
        <authorList>
            <person name="Sharpton T.J."/>
            <person name="Stajich J.E."/>
            <person name="Rounsley S.D."/>
            <person name="Gardner M.J."/>
            <person name="Wortman J.R."/>
            <person name="Jordar V.S."/>
            <person name="Maiti R."/>
            <person name="Kodira C.D."/>
            <person name="Neafsey D.E."/>
            <person name="Zeng Q."/>
            <person name="Hung C.-Y."/>
            <person name="McMahan C."/>
            <person name="Muszewska A."/>
            <person name="Grynberg M."/>
            <person name="Mandel M.A."/>
            <person name="Kellner E.M."/>
            <person name="Barker B.M."/>
            <person name="Galgiani J.N."/>
            <person name="Orbach M.J."/>
            <person name="Kirkland T.N."/>
            <person name="Cole G.T."/>
            <person name="Henn M.R."/>
            <person name="Birren B.W."/>
            <person name="Taylor J.W."/>
        </authorList>
    </citation>
    <scope>NUCLEOTIDE SEQUENCE [LARGE SCALE GENOMIC DNA]</scope>
    <source>
        <strain evidence="7">RMSCC 3488</strain>
    </source>
</reference>
<name>A0A0J6FFC8_COCPO</name>
<dbReference type="PANTHER" id="PTHR24068">
    <property type="entry name" value="UBIQUITIN-CONJUGATING ENZYME E2"/>
    <property type="match status" value="1"/>
</dbReference>
<dbReference type="Proteomes" id="UP000054567">
    <property type="component" value="Unassembled WGS sequence"/>
</dbReference>
<dbReference type="SUPFAM" id="SSF54495">
    <property type="entry name" value="UBC-like"/>
    <property type="match status" value="1"/>
</dbReference>
<dbReference type="Gene3D" id="3.10.110.10">
    <property type="entry name" value="Ubiquitin Conjugating Enzyme"/>
    <property type="match status" value="1"/>
</dbReference>
<reference evidence="7" key="3">
    <citation type="journal article" date="2010" name="Genome Res.">
        <title>Population genomic sequencing of Coccidioides fungi reveals recent hybridization and transposon control.</title>
        <authorList>
            <person name="Neafsey D.E."/>
            <person name="Barker B.M."/>
            <person name="Sharpton T.J."/>
            <person name="Stajich J.E."/>
            <person name="Park D.J."/>
            <person name="Whiston E."/>
            <person name="Hung C.-Y."/>
            <person name="McMahan C."/>
            <person name="White J."/>
            <person name="Sykes S."/>
            <person name="Heiman D."/>
            <person name="Young S."/>
            <person name="Zeng Q."/>
            <person name="Abouelleil A."/>
            <person name="Aftuck L."/>
            <person name="Bessette D."/>
            <person name="Brown A."/>
            <person name="FitzGerald M."/>
            <person name="Lui A."/>
            <person name="Macdonald J.P."/>
            <person name="Priest M."/>
            <person name="Orbach M.J."/>
            <person name="Galgiani J.N."/>
            <person name="Kirkland T.N."/>
            <person name="Cole G.T."/>
            <person name="Birren B.W."/>
            <person name="Henn M.R."/>
            <person name="Taylor J.W."/>
            <person name="Rounsley S.D."/>
        </authorList>
    </citation>
    <scope>NUCLEOTIDE SEQUENCE [LARGE SCALE GENOMIC DNA]</scope>
    <source>
        <strain evidence="7">RMSCC 3488</strain>
    </source>
</reference>
<evidence type="ECO:0000259" key="5">
    <source>
        <dbReference type="PROSITE" id="PS50127"/>
    </source>
</evidence>
<feature type="compositionally biased region" description="Basic residues" evidence="4">
    <location>
        <begin position="455"/>
        <end position="464"/>
    </location>
</feature>
<evidence type="ECO:0000313" key="7">
    <source>
        <dbReference type="Proteomes" id="UP000054567"/>
    </source>
</evidence>
<dbReference type="InterPro" id="IPR016135">
    <property type="entry name" value="UBQ-conjugating_enzyme/RWD"/>
</dbReference>
<feature type="compositionally biased region" description="Polar residues" evidence="4">
    <location>
        <begin position="344"/>
        <end position="354"/>
    </location>
</feature>
<protein>
    <submittedName>
        <fullName evidence="6">Ubiquitin-conjugating enzyme</fullName>
    </submittedName>
</protein>
<dbReference type="AlphaFoldDB" id="A0A0J6FFC8"/>
<evidence type="ECO:0000256" key="2">
    <source>
        <dbReference type="ARBA" id="ARBA00022786"/>
    </source>
</evidence>
<dbReference type="VEuPathDB" id="FungiDB:CPAG_04342"/>
<feature type="region of interest" description="Disordered" evidence="4">
    <location>
        <begin position="171"/>
        <end position="295"/>
    </location>
</feature>
<dbReference type="FunFam" id="3.10.110.10:FF:000077">
    <property type="entry name" value="Ubiquitin conjugating enzyme E2"/>
    <property type="match status" value="1"/>
</dbReference>
<dbReference type="OrthoDB" id="10069349at2759"/>
<reference evidence="6 7" key="1">
    <citation type="submission" date="2007-06" db="EMBL/GenBank/DDBJ databases">
        <title>The Genome Sequence of Coccidioides posadasii RMSCC_3488.</title>
        <authorList>
            <consortium name="Coccidioides Genome Resources Consortium"/>
            <consortium name="The Broad Institute Genome Sequencing Platform"/>
            <person name="Henn M.R."/>
            <person name="Sykes S."/>
            <person name="Young S."/>
            <person name="Jaffe D."/>
            <person name="Berlin A."/>
            <person name="Alvarez P."/>
            <person name="Butler J."/>
            <person name="Gnerre S."/>
            <person name="Grabherr M."/>
            <person name="Mauceli E."/>
            <person name="Brockman W."/>
            <person name="Kodira C."/>
            <person name="Alvarado L."/>
            <person name="Zeng Q."/>
            <person name="Crawford M."/>
            <person name="Antoine C."/>
            <person name="Devon K."/>
            <person name="Galgiani J."/>
            <person name="Orsborn K."/>
            <person name="Lewis M.L."/>
            <person name="Nusbaum C."/>
            <person name="Galagan J."/>
            <person name="Birren B."/>
        </authorList>
    </citation>
    <scope>NUCLEOTIDE SEQUENCE [LARGE SCALE GENOMIC DNA]</scope>
    <source>
        <strain evidence="6 7">RMSCC 3488</strain>
    </source>
</reference>
<gene>
    <name evidence="6" type="ORF">CPAG_04342</name>
</gene>
<feature type="compositionally biased region" description="Basic and acidic residues" evidence="4">
    <location>
        <begin position="221"/>
        <end position="231"/>
    </location>
</feature>
<sequence>MASGFRRLAADHASLHSSGLPPNYFFPPSNGQSSFPDDLRQLTILLAGPPVTPYSQGLWRLHLRIPEDYPKSPPKAAFRTRIWHPNVEESTGAVCVDTLKRDWEPKLTLRDVLITISCLLIHPNPDSALNSAAGALLQDDYEAFARQAKLMTSIHAPVPQELKSLALEAKRRGEDPETNLDEIQNTKNSAPSQSRNRPSSSSVTMKKDVTSHNAPMPSSKLDIRLKRDSLQDQKLNGGREDDSDEGDDPGSASKENDPSLSLSPVTFPPPSPWKSVLGKRPLSALTPPEPDEMVVINDDEDGFNALSNSERNIAANVNYSDRGQRQTSRRKSPKIADPRKSPITPASQFQSTARLQPASETAHAKGRAEQQLSLSDAHPANNETSKPVIGNTSLKSNVIITNLAPRAQPPSATTAFMPQYLRSPLSGVGIISSKSRPSKPPPPATRKVSTNSVRPKPRTGLRRL</sequence>
<dbReference type="PROSITE" id="PS00183">
    <property type="entry name" value="UBC_1"/>
    <property type="match status" value="1"/>
</dbReference>
<accession>A0A0J6FFC8</accession>
<organism evidence="6 7">
    <name type="scientific">Coccidioides posadasii RMSCC 3488</name>
    <dbReference type="NCBI Taxonomy" id="454284"/>
    <lineage>
        <taxon>Eukaryota</taxon>
        <taxon>Fungi</taxon>
        <taxon>Dikarya</taxon>
        <taxon>Ascomycota</taxon>
        <taxon>Pezizomycotina</taxon>
        <taxon>Eurotiomycetes</taxon>
        <taxon>Eurotiomycetidae</taxon>
        <taxon>Onygenales</taxon>
        <taxon>Onygenaceae</taxon>
        <taxon>Coccidioides</taxon>
    </lineage>
</organism>
<keyword evidence="1" id="KW-0808">Transferase</keyword>
<feature type="domain" description="UBC core" evidence="5">
    <location>
        <begin position="3"/>
        <end position="157"/>
    </location>
</feature>
<dbReference type="InterPro" id="IPR023313">
    <property type="entry name" value="UBQ-conjugating_AS"/>
</dbReference>
<evidence type="ECO:0000256" key="4">
    <source>
        <dbReference type="SAM" id="MobiDB-lite"/>
    </source>
</evidence>
<dbReference type="InterPro" id="IPR000608">
    <property type="entry name" value="UBC"/>
</dbReference>
<feature type="region of interest" description="Disordered" evidence="4">
    <location>
        <begin position="316"/>
        <end position="390"/>
    </location>
</feature>
<feature type="active site" description="Glycyl thioester intermediate" evidence="3">
    <location>
        <position position="95"/>
    </location>
</feature>
<dbReference type="EMBL" id="DS268110">
    <property type="protein sequence ID" value="KMM68010.1"/>
    <property type="molecule type" value="Genomic_DNA"/>
</dbReference>
<feature type="region of interest" description="Disordered" evidence="4">
    <location>
        <begin position="427"/>
        <end position="464"/>
    </location>
</feature>
<dbReference type="SMART" id="SM00212">
    <property type="entry name" value="UBCc"/>
    <property type="match status" value="1"/>
</dbReference>
<evidence type="ECO:0000256" key="3">
    <source>
        <dbReference type="PROSITE-ProRule" id="PRU10133"/>
    </source>
</evidence>
<feature type="compositionally biased region" description="Polar residues" evidence="4">
    <location>
        <begin position="381"/>
        <end position="390"/>
    </location>
</feature>